<name>A0A1A8JAE1_NOTKU</name>
<proteinExistence type="predicted"/>
<dbReference type="Gene3D" id="3.30.70.1820">
    <property type="entry name" value="L1 transposable element, RRM domain"/>
    <property type="match status" value="1"/>
</dbReference>
<accession>A0A1A8JAE1</accession>
<gene>
    <name evidence="2" type="primary">Nfu_g_1_024294</name>
</gene>
<evidence type="ECO:0000313" key="2">
    <source>
        <dbReference type="EMBL" id="SBR05693.1"/>
    </source>
</evidence>
<reference evidence="2" key="1">
    <citation type="submission" date="2016-05" db="EMBL/GenBank/DDBJ databases">
        <authorList>
            <person name="Lavstsen T."/>
            <person name="Jespersen J.S."/>
        </authorList>
    </citation>
    <scope>NUCLEOTIDE SEQUENCE</scope>
    <source>
        <tissue evidence="2">Brain</tissue>
    </source>
</reference>
<dbReference type="PANTHER" id="PTHR11505">
    <property type="entry name" value="L1 TRANSPOSABLE ELEMENT-RELATED"/>
    <property type="match status" value="1"/>
</dbReference>
<feature type="compositionally biased region" description="Basic and acidic residues" evidence="1">
    <location>
        <begin position="9"/>
        <end position="25"/>
    </location>
</feature>
<sequence length="288" mass="32883">MPNQKGAKRGLESSKSKIAPEDANEKSAMPSNVLIDSFHDYAATAVALTLTEEDMDEFPPLPVTPLKSPAPKKVMYERSSSDPDDANQIISRLSALINTRSDDIESMVRENTLQTDGLKKTIEFVSVEMKDMKGKVCDLEKKVTKEEGRVDNCQQRISELERYSRRWNLRLHGVKEAEKEDVREKVIEICKSVLPKQNHRLPDVIDTVHRLGAKRQGSTRPRGIIVQFTSRIYRDAVWKAAKTSSYLQNNHLRFAEDLSREDKERRDKLWPMIDKARKEGKPAYFVGG</sequence>
<reference evidence="2" key="2">
    <citation type="submission" date="2016-06" db="EMBL/GenBank/DDBJ databases">
        <title>The genome of a short-lived fish provides insights into sex chromosome evolution and the genetic control of aging.</title>
        <authorList>
            <person name="Reichwald K."/>
            <person name="Felder M."/>
            <person name="Petzold A."/>
            <person name="Koch P."/>
            <person name="Groth M."/>
            <person name="Platzer M."/>
        </authorList>
    </citation>
    <scope>NUCLEOTIDE SEQUENCE</scope>
    <source>
        <tissue evidence="2">Brain</tissue>
    </source>
</reference>
<evidence type="ECO:0000256" key="1">
    <source>
        <dbReference type="SAM" id="MobiDB-lite"/>
    </source>
</evidence>
<feature type="region of interest" description="Disordered" evidence="1">
    <location>
        <begin position="1"/>
        <end position="30"/>
    </location>
</feature>
<organism evidence="2">
    <name type="scientific">Nothobranchius kuhntae</name>
    <name type="common">Beira killifish</name>
    <dbReference type="NCBI Taxonomy" id="321403"/>
    <lineage>
        <taxon>Eukaryota</taxon>
        <taxon>Metazoa</taxon>
        <taxon>Chordata</taxon>
        <taxon>Craniata</taxon>
        <taxon>Vertebrata</taxon>
        <taxon>Euteleostomi</taxon>
        <taxon>Actinopterygii</taxon>
        <taxon>Neopterygii</taxon>
        <taxon>Teleostei</taxon>
        <taxon>Neoteleostei</taxon>
        <taxon>Acanthomorphata</taxon>
        <taxon>Ovalentaria</taxon>
        <taxon>Atherinomorphae</taxon>
        <taxon>Cyprinodontiformes</taxon>
        <taxon>Nothobranchiidae</taxon>
        <taxon>Nothobranchius</taxon>
    </lineage>
</organism>
<dbReference type="EMBL" id="HAED01019248">
    <property type="protein sequence ID" value="SBR05693.1"/>
    <property type="molecule type" value="Transcribed_RNA"/>
</dbReference>
<protein>
    <recommendedName>
        <fullName evidence="3">L1 transposable element RRM domain-containing protein</fullName>
    </recommendedName>
</protein>
<evidence type="ECO:0008006" key="3">
    <source>
        <dbReference type="Google" id="ProtNLM"/>
    </source>
</evidence>
<dbReference type="InterPro" id="IPR004244">
    <property type="entry name" value="Transposase_22"/>
</dbReference>
<dbReference type="AlphaFoldDB" id="A0A1A8JAE1"/>